<feature type="domain" description="Lysozyme inhibitor LprI-like N-terminal" evidence="2">
    <location>
        <begin position="119"/>
        <end position="206"/>
    </location>
</feature>
<dbReference type="Pfam" id="PF07007">
    <property type="entry name" value="LprI"/>
    <property type="match status" value="1"/>
</dbReference>
<keyword evidence="4" id="KW-1185">Reference proteome</keyword>
<evidence type="ECO:0000259" key="2">
    <source>
        <dbReference type="Pfam" id="PF07007"/>
    </source>
</evidence>
<gene>
    <name evidence="3" type="ORF">ACFOUV_17355</name>
</gene>
<dbReference type="RefSeq" id="WP_379498040.1">
    <property type="nucleotide sequence ID" value="NZ_JBHSAO010000016.1"/>
</dbReference>
<feature type="compositionally biased region" description="Polar residues" evidence="1">
    <location>
        <begin position="57"/>
        <end position="71"/>
    </location>
</feature>
<dbReference type="InterPro" id="IPR009739">
    <property type="entry name" value="LprI-like_N"/>
</dbReference>
<dbReference type="PANTHER" id="PTHR39176:SF1">
    <property type="entry name" value="PERIPLASMIC PROTEIN"/>
    <property type="match status" value="1"/>
</dbReference>
<accession>A0ABV8H0D3</accession>
<proteinExistence type="predicted"/>
<comment type="caution">
    <text evidence="3">The sequence shown here is derived from an EMBL/GenBank/DDBJ whole genome shotgun (WGS) entry which is preliminary data.</text>
</comment>
<evidence type="ECO:0000313" key="4">
    <source>
        <dbReference type="Proteomes" id="UP001595772"/>
    </source>
</evidence>
<dbReference type="PROSITE" id="PS51257">
    <property type="entry name" value="PROKAR_LIPOPROTEIN"/>
    <property type="match status" value="1"/>
</dbReference>
<feature type="compositionally biased region" description="Basic and acidic residues" evidence="1">
    <location>
        <begin position="72"/>
        <end position="87"/>
    </location>
</feature>
<name>A0ABV8H0D3_9BACI</name>
<reference evidence="4" key="1">
    <citation type="journal article" date="2019" name="Int. J. Syst. Evol. Microbiol.">
        <title>The Global Catalogue of Microorganisms (GCM) 10K type strain sequencing project: providing services to taxonomists for standard genome sequencing and annotation.</title>
        <authorList>
            <consortium name="The Broad Institute Genomics Platform"/>
            <consortium name="The Broad Institute Genome Sequencing Center for Infectious Disease"/>
            <person name="Wu L."/>
            <person name="Ma J."/>
        </authorList>
    </citation>
    <scope>NUCLEOTIDE SEQUENCE [LARGE SCALE GENOMIC DNA]</scope>
    <source>
        <strain evidence="4">IBRC-M 10703</strain>
    </source>
</reference>
<feature type="compositionally biased region" description="Low complexity" evidence="1">
    <location>
        <begin position="28"/>
        <end position="56"/>
    </location>
</feature>
<sequence>MKSNRKILIAIVTFVFVILLAACENSSNESSAKLDNQSQNNNSSQDTNDDSSNVDSTESASKTSETDINNVNEKEDTSNNVSEKEENPSTDNTTESLKEAYLEKLNNTKIEAEELEPTDSSTFALKKVENDRWDLWDGLLNEIYGVLKEQLLPNEMNQLREEQRNWIQYRDDQALEASLKYKGGTQEHLEYVSVLANLTEERCYELVADYMK</sequence>
<protein>
    <submittedName>
        <fullName evidence="3">Lysozyme inhibitor LprI family protein</fullName>
    </submittedName>
</protein>
<dbReference type="EMBL" id="JBHSAO010000016">
    <property type="protein sequence ID" value="MFC4025549.1"/>
    <property type="molecule type" value="Genomic_DNA"/>
</dbReference>
<evidence type="ECO:0000256" key="1">
    <source>
        <dbReference type="SAM" id="MobiDB-lite"/>
    </source>
</evidence>
<organism evidence="3 4">
    <name type="scientific">Oceanobacillus longus</name>
    <dbReference type="NCBI Taxonomy" id="930120"/>
    <lineage>
        <taxon>Bacteria</taxon>
        <taxon>Bacillati</taxon>
        <taxon>Bacillota</taxon>
        <taxon>Bacilli</taxon>
        <taxon>Bacillales</taxon>
        <taxon>Bacillaceae</taxon>
        <taxon>Oceanobacillus</taxon>
    </lineage>
</organism>
<dbReference type="PANTHER" id="PTHR39176">
    <property type="entry name" value="PERIPLASMIC PROTEIN-RELATED"/>
    <property type="match status" value="1"/>
</dbReference>
<evidence type="ECO:0000313" key="3">
    <source>
        <dbReference type="EMBL" id="MFC4025549.1"/>
    </source>
</evidence>
<dbReference type="Gene3D" id="1.20.1270.180">
    <property type="match status" value="1"/>
</dbReference>
<feature type="region of interest" description="Disordered" evidence="1">
    <location>
        <begin position="28"/>
        <end position="96"/>
    </location>
</feature>
<dbReference type="Proteomes" id="UP001595772">
    <property type="component" value="Unassembled WGS sequence"/>
</dbReference>